<feature type="transmembrane region" description="Helical" evidence="2">
    <location>
        <begin position="107"/>
        <end position="125"/>
    </location>
</feature>
<keyword evidence="2" id="KW-0812">Transmembrane</keyword>
<proteinExistence type="predicted"/>
<name>A0A132MR36_9ACTN</name>
<feature type="transmembrane region" description="Helical" evidence="2">
    <location>
        <begin position="179"/>
        <end position="201"/>
    </location>
</feature>
<evidence type="ECO:0000313" key="4">
    <source>
        <dbReference type="Proteomes" id="UP000070659"/>
    </source>
</evidence>
<keyword evidence="2" id="KW-1133">Transmembrane helix</keyword>
<keyword evidence="2" id="KW-0472">Membrane</keyword>
<feature type="region of interest" description="Disordered" evidence="1">
    <location>
        <begin position="1"/>
        <end position="89"/>
    </location>
</feature>
<feature type="compositionally biased region" description="Basic and acidic residues" evidence="1">
    <location>
        <begin position="1"/>
        <end position="18"/>
    </location>
</feature>
<reference evidence="3 4" key="1">
    <citation type="submission" date="2015-02" db="EMBL/GenBank/DDBJ databases">
        <title>Physiological reanalysis, assessment of diazotrophy, and genome sequences of multiple isolates of Streptomyces thermoautotrophicus.</title>
        <authorList>
            <person name="MacKellar D.C."/>
            <person name="Lieber L."/>
            <person name="Norman J."/>
            <person name="Bolger A."/>
            <person name="Tobin C."/>
            <person name="Murray J.W."/>
            <person name="Prell J."/>
        </authorList>
    </citation>
    <scope>NUCLEOTIDE SEQUENCE [LARGE SCALE GENOMIC DNA]</scope>
    <source>
        <strain evidence="3 4">UBT1</strain>
    </source>
</reference>
<evidence type="ECO:0000313" key="3">
    <source>
        <dbReference type="EMBL" id="KWX00299.1"/>
    </source>
</evidence>
<accession>A0A132MR36</accession>
<feature type="transmembrane region" description="Helical" evidence="2">
    <location>
        <begin position="145"/>
        <end position="170"/>
    </location>
</feature>
<protein>
    <submittedName>
        <fullName evidence="3">Uncharacterized protein</fullName>
    </submittedName>
</protein>
<gene>
    <name evidence="3" type="ORF">TH66_15785</name>
</gene>
<evidence type="ECO:0000256" key="2">
    <source>
        <dbReference type="SAM" id="Phobius"/>
    </source>
</evidence>
<dbReference type="PATRIC" id="fig|1469144.8.peg.2184"/>
<dbReference type="AlphaFoldDB" id="A0A132MR36"/>
<sequence>MGKLGDAHEEQTRAEKPGQAKAAGAGAREAPPQTPTSAPAPVEPKPAAGREPAAAKTAGAEPGEPGAASEPRGGSDERDAPVLGEEPAEEYEARPGLLRVLHAGDTVAVAALGLAIASIVGSNVLDTLSLTLMVGPSTDAGPDTVRFFLASSLGNILLAVMALVLGVAVLRKTRTDERYWVVPVAGAAVLLAVVTLLLIAASTVTLRNLPPEPAAI</sequence>
<organism evidence="3 4">
    <name type="scientific">Carbonactinospora thermoautotrophica</name>
    <dbReference type="NCBI Taxonomy" id="1469144"/>
    <lineage>
        <taxon>Bacteria</taxon>
        <taxon>Bacillati</taxon>
        <taxon>Actinomycetota</taxon>
        <taxon>Actinomycetes</taxon>
        <taxon>Kitasatosporales</taxon>
        <taxon>Carbonactinosporaceae</taxon>
        <taxon>Carbonactinospora</taxon>
    </lineage>
</organism>
<comment type="caution">
    <text evidence="3">The sequence shown here is derived from an EMBL/GenBank/DDBJ whole genome shotgun (WGS) entry which is preliminary data.</text>
</comment>
<dbReference type="Proteomes" id="UP000070659">
    <property type="component" value="Unassembled WGS sequence"/>
</dbReference>
<dbReference type="EMBL" id="JYIJ01000018">
    <property type="protein sequence ID" value="KWX00299.1"/>
    <property type="molecule type" value="Genomic_DNA"/>
</dbReference>
<evidence type="ECO:0000256" key="1">
    <source>
        <dbReference type="SAM" id="MobiDB-lite"/>
    </source>
</evidence>
<feature type="compositionally biased region" description="Low complexity" evidence="1">
    <location>
        <begin position="19"/>
        <end position="72"/>
    </location>
</feature>
<dbReference type="RefSeq" id="WP_067070826.1">
    <property type="nucleotide sequence ID" value="NZ_JYIJ01000018.1"/>
</dbReference>